<dbReference type="AlphaFoldDB" id="A0A0F9IJ85"/>
<protein>
    <submittedName>
        <fullName evidence="1">Uncharacterized protein</fullName>
    </submittedName>
</protein>
<accession>A0A0F9IJ85</accession>
<evidence type="ECO:0000313" key="1">
    <source>
        <dbReference type="EMBL" id="KKL93885.1"/>
    </source>
</evidence>
<reference evidence="1" key="1">
    <citation type="journal article" date="2015" name="Nature">
        <title>Complex archaea that bridge the gap between prokaryotes and eukaryotes.</title>
        <authorList>
            <person name="Spang A."/>
            <person name="Saw J.H."/>
            <person name="Jorgensen S.L."/>
            <person name="Zaremba-Niedzwiedzka K."/>
            <person name="Martijn J."/>
            <person name="Lind A.E."/>
            <person name="van Eijk R."/>
            <person name="Schleper C."/>
            <person name="Guy L."/>
            <person name="Ettema T.J."/>
        </authorList>
    </citation>
    <scope>NUCLEOTIDE SEQUENCE</scope>
</reference>
<organism evidence="1">
    <name type="scientific">marine sediment metagenome</name>
    <dbReference type="NCBI Taxonomy" id="412755"/>
    <lineage>
        <taxon>unclassified sequences</taxon>
        <taxon>metagenomes</taxon>
        <taxon>ecological metagenomes</taxon>
    </lineage>
</organism>
<gene>
    <name evidence="1" type="ORF">LCGC14_1870260</name>
</gene>
<name>A0A0F9IJ85_9ZZZZ</name>
<comment type="caution">
    <text evidence="1">The sequence shown here is derived from an EMBL/GenBank/DDBJ whole genome shotgun (WGS) entry which is preliminary data.</text>
</comment>
<proteinExistence type="predicted"/>
<sequence>MKIKQKRFYVIMSRTGDIYGVERLRRDALKVKGKHKGSIIKYK</sequence>
<dbReference type="EMBL" id="LAZR01019074">
    <property type="protein sequence ID" value="KKL93885.1"/>
    <property type="molecule type" value="Genomic_DNA"/>
</dbReference>